<keyword evidence="3" id="KW-1185">Reference proteome</keyword>
<evidence type="ECO:0008006" key="4">
    <source>
        <dbReference type="Google" id="ProtNLM"/>
    </source>
</evidence>
<dbReference type="Proteomes" id="UP001056109">
    <property type="component" value="Chromosome"/>
</dbReference>
<evidence type="ECO:0000256" key="1">
    <source>
        <dbReference type="SAM" id="MobiDB-lite"/>
    </source>
</evidence>
<evidence type="ECO:0000313" key="2">
    <source>
        <dbReference type="EMBL" id="USR79388.1"/>
    </source>
</evidence>
<gene>
    <name evidence="2" type="ORF">NG665_08470</name>
</gene>
<dbReference type="EMBL" id="CP099547">
    <property type="protein sequence ID" value="USR79388.1"/>
    <property type="molecule type" value="Genomic_DNA"/>
</dbReference>
<accession>A0ABY5AJL9</accession>
<reference evidence="2" key="1">
    <citation type="submission" date="2022-06" db="EMBL/GenBank/DDBJ databases">
        <title>Complete Genome Sequence of Arcanobacterium pinnipediorum strain DSM 28752 isolated from a harbour seal.</title>
        <authorList>
            <person name="Borowiak M."/>
            <person name="Kreitlow A."/>
            <person name="Alssahen M."/>
            <person name="Malorny B."/>
            <person name="Laemmler C."/>
            <person name="Prenger-Berninghoff E."/>
            <person name="Siebert U."/>
            <person name="Ploetz M."/>
            <person name="Abdulmawjood A."/>
        </authorList>
    </citation>
    <scope>NUCLEOTIDE SEQUENCE</scope>
    <source>
        <strain evidence="2">DSM 28752</strain>
    </source>
</reference>
<feature type="region of interest" description="Disordered" evidence="1">
    <location>
        <begin position="75"/>
        <end position="100"/>
    </location>
</feature>
<protein>
    <recommendedName>
        <fullName evidence="4">SseB protein N-terminal domain-containing protein</fullName>
    </recommendedName>
</protein>
<evidence type="ECO:0000313" key="3">
    <source>
        <dbReference type="Proteomes" id="UP001056109"/>
    </source>
</evidence>
<proteinExistence type="predicted"/>
<name>A0ABY5AJL9_9ACTO</name>
<dbReference type="RefSeq" id="WP_252673259.1">
    <property type="nucleotide sequence ID" value="NZ_CP099547.1"/>
</dbReference>
<organism evidence="2 3">
    <name type="scientific">Arcanobacterium pinnipediorum</name>
    <dbReference type="NCBI Taxonomy" id="1503041"/>
    <lineage>
        <taxon>Bacteria</taxon>
        <taxon>Bacillati</taxon>
        <taxon>Actinomycetota</taxon>
        <taxon>Actinomycetes</taxon>
        <taxon>Actinomycetales</taxon>
        <taxon>Actinomycetaceae</taxon>
        <taxon>Arcanobacterium</taxon>
    </lineage>
</organism>
<sequence length="473" mass="52795">MEFMAWAQHVASSHPQLRDAIITINNEWLEILLADGRAFRFRPGVLIRPDADEEDRTDILIRLLSIGIAQAVPSAMPEGDTGVDQSGSDSERQLPPDVSNPTLETLIESFRSIGGTPADPFGLNEIKNAIKYQDADDDEEFSTLAAGPNVNYFPRIDSAPYFLRSHSGGDSIIYLPITDFVAVGLVRDTERGQVPVYYSQTEGDMRDIGELLSEGVANLRLGVGSGGKENHITLGFAELGKAQIVTFMSPPGYELSWWCDIEMMASIAEQVIADRPGDIPLFIPVALDHYFIAFADDPHLEDIFDALIETSNTETMVYPLPHTLASDGWTEWIPLPGDRLSRKLSQLRTTYRQAIYNAQASIMDRWADFGNLKHYNVMESPSGDLVGVTEWDATDHHGSVPETEMITFTRERSPHPFEPEPAVSITLRSQVAREIWKEGFVRDEDAWPPRWKVSGFPDAQTLEKLQAAVDREF</sequence>